<organism evidence="5 6">
    <name type="scientific">Frankia canadensis</name>
    <dbReference type="NCBI Taxonomy" id="1836972"/>
    <lineage>
        <taxon>Bacteria</taxon>
        <taxon>Bacillati</taxon>
        <taxon>Actinomycetota</taxon>
        <taxon>Actinomycetes</taxon>
        <taxon>Frankiales</taxon>
        <taxon>Frankiaceae</taxon>
        <taxon>Frankia</taxon>
    </lineage>
</organism>
<dbReference type="InterPro" id="IPR000638">
    <property type="entry name" value="Gas-vesicle_GvpA-like"/>
</dbReference>
<accession>A0A2I2KN85</accession>
<reference evidence="5 6" key="1">
    <citation type="submission" date="2017-06" db="EMBL/GenBank/DDBJ databases">
        <authorList>
            <person name="Kim H.J."/>
            <person name="Triplett B.A."/>
        </authorList>
    </citation>
    <scope>NUCLEOTIDE SEQUENCE [LARGE SCALE GENOMIC DNA]</scope>
    <source>
        <strain evidence="5">FRACA_ARgP5</strain>
    </source>
</reference>
<dbReference type="Pfam" id="PF00741">
    <property type="entry name" value="Gas_vesicle"/>
    <property type="match status" value="1"/>
</dbReference>
<protein>
    <submittedName>
        <fullName evidence="5">Gas vesicle structural protein</fullName>
    </submittedName>
</protein>
<name>A0A2I2KN85_9ACTN</name>
<dbReference type="GO" id="GO:0031411">
    <property type="term" value="C:gas vesicle"/>
    <property type="evidence" value="ECO:0007669"/>
    <property type="project" value="UniProtKB-SubCell"/>
</dbReference>
<feature type="region of interest" description="Disordered" evidence="4">
    <location>
        <begin position="102"/>
        <end position="133"/>
    </location>
</feature>
<dbReference type="InterPro" id="IPR018493">
    <property type="entry name" value="GvpA-like_CS"/>
</dbReference>
<proteinExistence type="inferred from homology"/>
<comment type="similarity">
    <text evidence="3">Belongs to the gas vesicle GvpA family.</text>
</comment>
<keyword evidence="1" id="KW-0304">Gas vesicle</keyword>
<gene>
    <name evidence="5" type="primary">gvpJ</name>
    <name evidence="5" type="ORF">FRACA_1710004</name>
</gene>
<dbReference type="PANTHER" id="PTHR35344">
    <property type="entry name" value="GAS VESICLE STRUCTURAL PROTEIN 2-RELATED"/>
    <property type="match status" value="1"/>
</dbReference>
<evidence type="ECO:0000313" key="5">
    <source>
        <dbReference type="EMBL" id="SNQ47131.1"/>
    </source>
</evidence>
<feature type="region of interest" description="Disordered" evidence="4">
    <location>
        <begin position="150"/>
        <end position="184"/>
    </location>
</feature>
<dbReference type="InterPro" id="IPR050530">
    <property type="entry name" value="GvpA"/>
</dbReference>
<dbReference type="PANTHER" id="PTHR35344:SF4">
    <property type="entry name" value="GAS VESICLE PROTEIN A1"/>
    <property type="match status" value="1"/>
</dbReference>
<sequence length="184" mass="19564">MARPDIAATAANPAVRGSRGPMATASPSAPLRGWSGTRTDTLADVLERVLDKGVVIVGDVVVSVLDVELLTLKLRLFIASADTAREMGLDWWTTDPFYSSRAREAQSDDQRDQRDLPPESQGQVRARSPRELRAENARLRARLNALEAASDDDAAIPATGRAVAAEPAAPAADGERPAGAARAR</sequence>
<dbReference type="PROSITE" id="PS00234">
    <property type="entry name" value="GAS_VESICLE_A_1"/>
    <property type="match status" value="1"/>
</dbReference>
<dbReference type="AlphaFoldDB" id="A0A2I2KN85"/>
<feature type="region of interest" description="Disordered" evidence="4">
    <location>
        <begin position="1"/>
        <end position="29"/>
    </location>
</feature>
<feature type="compositionally biased region" description="Low complexity" evidence="4">
    <location>
        <begin position="157"/>
        <end position="184"/>
    </location>
</feature>
<dbReference type="Proteomes" id="UP000234331">
    <property type="component" value="Unassembled WGS sequence"/>
</dbReference>
<evidence type="ECO:0000313" key="6">
    <source>
        <dbReference type="Proteomes" id="UP000234331"/>
    </source>
</evidence>
<dbReference type="GO" id="GO:0012506">
    <property type="term" value="C:vesicle membrane"/>
    <property type="evidence" value="ECO:0007669"/>
    <property type="project" value="InterPro"/>
</dbReference>
<evidence type="ECO:0000256" key="1">
    <source>
        <dbReference type="ARBA" id="ARBA00022987"/>
    </source>
</evidence>
<dbReference type="EMBL" id="FZMO01000081">
    <property type="protein sequence ID" value="SNQ47131.1"/>
    <property type="molecule type" value="Genomic_DNA"/>
</dbReference>
<feature type="compositionally biased region" description="Basic and acidic residues" evidence="4">
    <location>
        <begin position="102"/>
        <end position="117"/>
    </location>
</feature>
<comment type="subcellular location">
    <subcellularLocation>
        <location evidence="2">Gas vesicle</location>
    </subcellularLocation>
</comment>
<evidence type="ECO:0000256" key="4">
    <source>
        <dbReference type="SAM" id="MobiDB-lite"/>
    </source>
</evidence>
<evidence type="ECO:0000256" key="3">
    <source>
        <dbReference type="ARBA" id="ARBA00035646"/>
    </source>
</evidence>
<evidence type="ECO:0000256" key="2">
    <source>
        <dbReference type="ARBA" id="ARBA00035108"/>
    </source>
</evidence>
<keyword evidence="6" id="KW-1185">Reference proteome</keyword>
<dbReference type="GO" id="GO:0005198">
    <property type="term" value="F:structural molecule activity"/>
    <property type="evidence" value="ECO:0007669"/>
    <property type="project" value="InterPro"/>
</dbReference>